<evidence type="ECO:0000313" key="3">
    <source>
        <dbReference type="Proteomes" id="UP000828390"/>
    </source>
</evidence>
<name>A0A9D3Y9X5_DREPO</name>
<reference evidence="2" key="2">
    <citation type="submission" date="2020-11" db="EMBL/GenBank/DDBJ databases">
        <authorList>
            <person name="McCartney M.A."/>
            <person name="Auch B."/>
            <person name="Kono T."/>
            <person name="Mallez S."/>
            <person name="Becker A."/>
            <person name="Gohl D.M."/>
            <person name="Silverstein K.A.T."/>
            <person name="Koren S."/>
            <person name="Bechman K.B."/>
            <person name="Herman A."/>
            <person name="Abrahante J.E."/>
            <person name="Garbe J."/>
        </authorList>
    </citation>
    <scope>NUCLEOTIDE SEQUENCE</scope>
    <source>
        <strain evidence="2">Duluth1</strain>
        <tissue evidence="2">Whole animal</tissue>
    </source>
</reference>
<organism evidence="2 3">
    <name type="scientific">Dreissena polymorpha</name>
    <name type="common">Zebra mussel</name>
    <name type="synonym">Mytilus polymorpha</name>
    <dbReference type="NCBI Taxonomy" id="45954"/>
    <lineage>
        <taxon>Eukaryota</taxon>
        <taxon>Metazoa</taxon>
        <taxon>Spiralia</taxon>
        <taxon>Lophotrochozoa</taxon>
        <taxon>Mollusca</taxon>
        <taxon>Bivalvia</taxon>
        <taxon>Autobranchia</taxon>
        <taxon>Heteroconchia</taxon>
        <taxon>Euheterodonta</taxon>
        <taxon>Imparidentia</taxon>
        <taxon>Neoheterodontei</taxon>
        <taxon>Myida</taxon>
        <taxon>Dreissenoidea</taxon>
        <taxon>Dreissenidae</taxon>
        <taxon>Dreissena</taxon>
    </lineage>
</organism>
<dbReference type="Proteomes" id="UP000828390">
    <property type="component" value="Unassembled WGS sequence"/>
</dbReference>
<keyword evidence="1" id="KW-1133">Transmembrane helix</keyword>
<gene>
    <name evidence="2" type="ORF">DPMN_082359</name>
</gene>
<proteinExistence type="predicted"/>
<protein>
    <submittedName>
        <fullName evidence="2">Uncharacterized protein</fullName>
    </submittedName>
</protein>
<accession>A0A9D3Y9X5</accession>
<dbReference type="EMBL" id="JAIWYP010000016">
    <property type="protein sequence ID" value="KAH3694916.1"/>
    <property type="molecule type" value="Genomic_DNA"/>
</dbReference>
<keyword evidence="3" id="KW-1185">Reference proteome</keyword>
<sequence>MRKDGHIHFAMYVLLFGNAFCLVSVPFVRGPDPWSDETGLLKIQYYCNFRATQVDLVTSMSARLLVIFNEDVQDILNWIMLTLSPARANRPNKVFVLTNKNNTDFTNFQWSFHVVWK</sequence>
<feature type="transmembrane region" description="Helical" evidence="1">
    <location>
        <begin position="9"/>
        <end position="28"/>
    </location>
</feature>
<reference evidence="2" key="1">
    <citation type="journal article" date="2019" name="bioRxiv">
        <title>The Genome of the Zebra Mussel, Dreissena polymorpha: A Resource for Invasive Species Research.</title>
        <authorList>
            <person name="McCartney M.A."/>
            <person name="Auch B."/>
            <person name="Kono T."/>
            <person name="Mallez S."/>
            <person name="Zhang Y."/>
            <person name="Obille A."/>
            <person name="Becker A."/>
            <person name="Abrahante J.E."/>
            <person name="Garbe J."/>
            <person name="Badalamenti J.P."/>
            <person name="Herman A."/>
            <person name="Mangelson H."/>
            <person name="Liachko I."/>
            <person name="Sullivan S."/>
            <person name="Sone E.D."/>
            <person name="Koren S."/>
            <person name="Silverstein K.A.T."/>
            <person name="Beckman K.B."/>
            <person name="Gohl D.M."/>
        </authorList>
    </citation>
    <scope>NUCLEOTIDE SEQUENCE</scope>
    <source>
        <strain evidence="2">Duluth1</strain>
        <tissue evidence="2">Whole animal</tissue>
    </source>
</reference>
<keyword evidence="1" id="KW-0812">Transmembrane</keyword>
<keyword evidence="1" id="KW-0472">Membrane</keyword>
<evidence type="ECO:0000313" key="2">
    <source>
        <dbReference type="EMBL" id="KAH3694916.1"/>
    </source>
</evidence>
<comment type="caution">
    <text evidence="2">The sequence shown here is derived from an EMBL/GenBank/DDBJ whole genome shotgun (WGS) entry which is preliminary data.</text>
</comment>
<evidence type="ECO:0000256" key="1">
    <source>
        <dbReference type="SAM" id="Phobius"/>
    </source>
</evidence>
<dbReference type="AlphaFoldDB" id="A0A9D3Y9X5"/>